<reference evidence="3" key="1">
    <citation type="submission" date="2016-06" db="UniProtKB">
        <authorList>
            <consortium name="WormBaseParasite"/>
        </authorList>
    </citation>
    <scope>IDENTIFICATION</scope>
</reference>
<protein>
    <submittedName>
        <fullName evidence="3">Fibronectin type-III domain-containing protein</fullName>
    </submittedName>
</protein>
<dbReference type="WBParaSite" id="GPUH_0000077801-mRNA-1">
    <property type="protein sequence ID" value="GPUH_0000077801-mRNA-1"/>
    <property type="gene ID" value="GPUH_0000077801"/>
</dbReference>
<evidence type="ECO:0000313" key="3">
    <source>
        <dbReference type="WBParaSite" id="GPUH_0000077801-mRNA-1"/>
    </source>
</evidence>
<dbReference type="OrthoDB" id="5873419at2759"/>
<proteinExistence type="predicted"/>
<keyword evidence="2" id="KW-1185">Reference proteome</keyword>
<name>A0A183CWD7_9BILA</name>
<dbReference type="EMBL" id="UYRT01000781">
    <property type="protein sequence ID" value="VDK28704.1"/>
    <property type="molecule type" value="Genomic_DNA"/>
</dbReference>
<sequence>MELLLVALDDGSIYRLITGEEISSELLRSPDGTAIVHMDVDDLQDAVYAVLYKTGILRHIYCILNGGEVFSIPLFSLNASHNLSFSTAEKIPSLATSVEADPVNSRLILLTPNGSVLAMNIVNQTVSDLRLNTDKIHLNRYLYAGRVVDFVFSRNRPKPLTILPPSKISLMTAVSSARVTWEPPPLLPFQGNMLQMALSNERKTGKMVFCAF</sequence>
<dbReference type="AlphaFoldDB" id="A0A183CWD7"/>
<dbReference type="Proteomes" id="UP000271098">
    <property type="component" value="Unassembled WGS sequence"/>
</dbReference>
<gene>
    <name evidence="1" type="ORF">GPUH_LOCUS778</name>
</gene>
<accession>A0A183CWD7</accession>
<evidence type="ECO:0000313" key="1">
    <source>
        <dbReference type="EMBL" id="VDK28704.1"/>
    </source>
</evidence>
<reference evidence="1 2" key="2">
    <citation type="submission" date="2018-11" db="EMBL/GenBank/DDBJ databases">
        <authorList>
            <consortium name="Pathogen Informatics"/>
        </authorList>
    </citation>
    <scope>NUCLEOTIDE SEQUENCE [LARGE SCALE GENOMIC DNA]</scope>
</reference>
<evidence type="ECO:0000313" key="2">
    <source>
        <dbReference type="Proteomes" id="UP000271098"/>
    </source>
</evidence>
<organism evidence="3">
    <name type="scientific">Gongylonema pulchrum</name>
    <dbReference type="NCBI Taxonomy" id="637853"/>
    <lineage>
        <taxon>Eukaryota</taxon>
        <taxon>Metazoa</taxon>
        <taxon>Ecdysozoa</taxon>
        <taxon>Nematoda</taxon>
        <taxon>Chromadorea</taxon>
        <taxon>Rhabditida</taxon>
        <taxon>Spirurina</taxon>
        <taxon>Spiruromorpha</taxon>
        <taxon>Spiruroidea</taxon>
        <taxon>Gongylonematidae</taxon>
        <taxon>Gongylonema</taxon>
    </lineage>
</organism>